<reference evidence="2 3" key="1">
    <citation type="submission" date="2018-06" db="EMBL/GenBank/DDBJ databases">
        <title>Genomic Encyclopedia of Archaeal and Bacterial Type Strains, Phase II (KMG-II): from individual species to whole genera.</title>
        <authorList>
            <person name="Goeker M."/>
        </authorList>
    </citation>
    <scope>NUCLEOTIDE SEQUENCE [LARGE SCALE GENOMIC DNA]</scope>
    <source>
        <strain evidence="2 3">DSM 29821</strain>
    </source>
</reference>
<name>A0A327VZ60_9BACT</name>
<organism evidence="2 3">
    <name type="scientific">Chitinophaga dinghuensis</name>
    <dbReference type="NCBI Taxonomy" id="1539050"/>
    <lineage>
        <taxon>Bacteria</taxon>
        <taxon>Pseudomonadati</taxon>
        <taxon>Bacteroidota</taxon>
        <taxon>Chitinophagia</taxon>
        <taxon>Chitinophagales</taxon>
        <taxon>Chitinophagaceae</taxon>
        <taxon>Chitinophaga</taxon>
    </lineage>
</organism>
<evidence type="ECO:0000259" key="1">
    <source>
        <dbReference type="Pfam" id="PF21812"/>
    </source>
</evidence>
<dbReference type="Proteomes" id="UP000249819">
    <property type="component" value="Unassembled WGS sequence"/>
</dbReference>
<proteinExistence type="predicted"/>
<dbReference type="Pfam" id="PF21812">
    <property type="entry name" value="DUF6881"/>
    <property type="match status" value="1"/>
</dbReference>
<dbReference type="AlphaFoldDB" id="A0A327VZ60"/>
<evidence type="ECO:0000313" key="2">
    <source>
        <dbReference type="EMBL" id="RAJ82327.1"/>
    </source>
</evidence>
<accession>A0A327VZ60</accession>
<comment type="caution">
    <text evidence="2">The sequence shown here is derived from an EMBL/GenBank/DDBJ whole genome shotgun (WGS) entry which is preliminary data.</text>
</comment>
<feature type="domain" description="DUF6881" evidence="1">
    <location>
        <begin position="2"/>
        <end position="90"/>
    </location>
</feature>
<protein>
    <recommendedName>
        <fullName evidence="1">DUF6881 domain-containing protein</fullName>
    </recommendedName>
</protein>
<keyword evidence="3" id="KW-1185">Reference proteome</keyword>
<dbReference type="InterPro" id="IPR049248">
    <property type="entry name" value="DUF6881"/>
</dbReference>
<sequence>MHYVRIYWLNRDEDEAEIQYSELDDLRFECRKIELYPDGSFGIANSNFNFGGTALSVEPVPRPQELNHNSHMVAEDLSPEEFETVWYKYYNYLSA</sequence>
<gene>
    <name evidence="2" type="ORF">CLV59_104553</name>
</gene>
<dbReference type="EMBL" id="QLMA01000004">
    <property type="protein sequence ID" value="RAJ82327.1"/>
    <property type="molecule type" value="Genomic_DNA"/>
</dbReference>
<evidence type="ECO:0000313" key="3">
    <source>
        <dbReference type="Proteomes" id="UP000249819"/>
    </source>
</evidence>
<dbReference type="OrthoDB" id="288554at2"/>
<dbReference type="RefSeq" id="WP_111592848.1">
    <property type="nucleotide sequence ID" value="NZ_QLMA01000004.1"/>
</dbReference>